<proteinExistence type="predicted"/>
<accession>A0A0E9W5Y3</accession>
<dbReference type="EMBL" id="GBXM01023699">
    <property type="protein sequence ID" value="JAH84878.1"/>
    <property type="molecule type" value="Transcribed_RNA"/>
</dbReference>
<organism evidence="1">
    <name type="scientific">Anguilla anguilla</name>
    <name type="common">European freshwater eel</name>
    <name type="synonym">Muraena anguilla</name>
    <dbReference type="NCBI Taxonomy" id="7936"/>
    <lineage>
        <taxon>Eukaryota</taxon>
        <taxon>Metazoa</taxon>
        <taxon>Chordata</taxon>
        <taxon>Craniata</taxon>
        <taxon>Vertebrata</taxon>
        <taxon>Euteleostomi</taxon>
        <taxon>Actinopterygii</taxon>
        <taxon>Neopterygii</taxon>
        <taxon>Teleostei</taxon>
        <taxon>Anguilliformes</taxon>
        <taxon>Anguillidae</taxon>
        <taxon>Anguilla</taxon>
    </lineage>
</organism>
<reference evidence="1" key="1">
    <citation type="submission" date="2014-11" db="EMBL/GenBank/DDBJ databases">
        <authorList>
            <person name="Amaro Gonzalez C."/>
        </authorList>
    </citation>
    <scope>NUCLEOTIDE SEQUENCE</scope>
</reference>
<sequence length="52" mass="6004">MINNGQLEFRDPKAELLLVRDSLSSHNKNTNLGFTGFYQMNCFLSLVKNRNN</sequence>
<name>A0A0E9W5Y3_ANGAN</name>
<evidence type="ECO:0000313" key="1">
    <source>
        <dbReference type="EMBL" id="JAH84878.1"/>
    </source>
</evidence>
<protein>
    <submittedName>
        <fullName evidence="1">Uncharacterized protein</fullName>
    </submittedName>
</protein>
<dbReference type="AlphaFoldDB" id="A0A0E9W5Y3"/>
<reference evidence="1" key="2">
    <citation type="journal article" date="2015" name="Fish Shellfish Immunol.">
        <title>Early steps in the European eel (Anguilla anguilla)-Vibrio vulnificus interaction in the gills: Role of the RtxA13 toxin.</title>
        <authorList>
            <person name="Callol A."/>
            <person name="Pajuelo D."/>
            <person name="Ebbesson L."/>
            <person name="Teles M."/>
            <person name="MacKenzie S."/>
            <person name="Amaro C."/>
        </authorList>
    </citation>
    <scope>NUCLEOTIDE SEQUENCE</scope>
</reference>